<sequence length="618" mass="65830">MHFSALTVLACALVSVTARPVENVAKVVAPVTITDVANKNDIAVANDILNHPKRHDDNVINVVAPVKAAYILNNNDVKAANHVARGAVNVVAPITLTDILNCNNIQIANDLLNRLSLELGCTLAQLGINAQDLVGANQENAPALLAKLSAAVQKLQGKRDLVNVWAPITITDILNCNNVQIANDILNNVAAHLGCTVEALGVTVAEILAATEETVGAILAKLNRQGKRDAVNVWAPITATDILNCNDIEIANHILNDVAIHLGCTLAEIGVLVEDILHATKETVEALLAKLNRPAKGNAVYVYAPITLQDILNCNTIEIANNLLNHLVLSLKCTLAELGVTGQQLVAAKGDKAQAVLTTLKAAIAKVQAHEKRDAVDAKAPVDVTNVANYNMVDILNKVGNGKRDGSILDLTAPVTATDIANGNDVEILNWIANGWADKRGAADIEAPVTASNIANYNMVDVLNNVGNNGDHKDHKRDGSLVNVLAPITLKNIANDNNVKILNDILNYFRGGKRDAVNVVAPITLENIANDNCVAILNHILNWSKGGKRDLVSLLAPITLENIANGNNVSILNYLLNWCKDSKRDLVKIFAPITIKNVANGNNVAILNNILNWCKGGN</sequence>
<dbReference type="Proteomes" id="UP000076532">
    <property type="component" value="Unassembled WGS sequence"/>
</dbReference>
<feature type="chain" id="PRO_5007892454" evidence="1">
    <location>
        <begin position="19"/>
        <end position="618"/>
    </location>
</feature>
<keyword evidence="3" id="KW-1185">Reference proteome</keyword>
<dbReference type="AlphaFoldDB" id="A0A167T3K7"/>
<proteinExistence type="predicted"/>
<evidence type="ECO:0000256" key="1">
    <source>
        <dbReference type="SAM" id="SignalP"/>
    </source>
</evidence>
<gene>
    <name evidence="2" type="ORF">FIBSPDRAFT_1055816</name>
</gene>
<reference evidence="2 3" key="1">
    <citation type="journal article" date="2016" name="Mol. Biol. Evol.">
        <title>Comparative Genomics of Early-Diverging Mushroom-Forming Fungi Provides Insights into the Origins of Lignocellulose Decay Capabilities.</title>
        <authorList>
            <person name="Nagy L.G."/>
            <person name="Riley R."/>
            <person name="Tritt A."/>
            <person name="Adam C."/>
            <person name="Daum C."/>
            <person name="Floudas D."/>
            <person name="Sun H."/>
            <person name="Yadav J.S."/>
            <person name="Pangilinan J."/>
            <person name="Larsson K.H."/>
            <person name="Matsuura K."/>
            <person name="Barry K."/>
            <person name="Labutti K."/>
            <person name="Kuo R."/>
            <person name="Ohm R.A."/>
            <person name="Bhattacharya S.S."/>
            <person name="Shirouzu T."/>
            <person name="Yoshinaga Y."/>
            <person name="Martin F.M."/>
            <person name="Grigoriev I.V."/>
            <person name="Hibbett D.S."/>
        </authorList>
    </citation>
    <scope>NUCLEOTIDE SEQUENCE [LARGE SCALE GENOMIC DNA]</scope>
    <source>
        <strain evidence="2 3">CBS 109695</strain>
    </source>
</reference>
<protein>
    <submittedName>
        <fullName evidence="2">Uncharacterized protein</fullName>
    </submittedName>
</protein>
<dbReference type="EMBL" id="KV418496">
    <property type="protein sequence ID" value="KZP02525.1"/>
    <property type="molecule type" value="Genomic_DNA"/>
</dbReference>
<evidence type="ECO:0000313" key="3">
    <source>
        <dbReference type="Proteomes" id="UP000076532"/>
    </source>
</evidence>
<feature type="signal peptide" evidence="1">
    <location>
        <begin position="1"/>
        <end position="18"/>
    </location>
</feature>
<name>A0A167T3K7_9AGAM</name>
<evidence type="ECO:0000313" key="2">
    <source>
        <dbReference type="EMBL" id="KZP02525.1"/>
    </source>
</evidence>
<keyword evidence="1" id="KW-0732">Signal</keyword>
<accession>A0A167T3K7</accession>
<organism evidence="2 3">
    <name type="scientific">Athelia psychrophila</name>
    <dbReference type="NCBI Taxonomy" id="1759441"/>
    <lineage>
        <taxon>Eukaryota</taxon>
        <taxon>Fungi</taxon>
        <taxon>Dikarya</taxon>
        <taxon>Basidiomycota</taxon>
        <taxon>Agaricomycotina</taxon>
        <taxon>Agaricomycetes</taxon>
        <taxon>Agaricomycetidae</taxon>
        <taxon>Atheliales</taxon>
        <taxon>Atheliaceae</taxon>
        <taxon>Athelia</taxon>
    </lineage>
</organism>